<evidence type="ECO:0000313" key="6">
    <source>
        <dbReference type="EMBL" id="VDN05746.1"/>
    </source>
</evidence>
<dbReference type="STRING" id="103827.A0A0N5D5E3"/>
<reference evidence="6 7" key="2">
    <citation type="submission" date="2018-11" db="EMBL/GenBank/DDBJ databases">
        <authorList>
            <consortium name="Pathogen Informatics"/>
        </authorList>
    </citation>
    <scope>NUCLEOTIDE SEQUENCE [LARGE SCALE GENOMIC DNA]</scope>
</reference>
<name>A0A0N5D5E3_THECL</name>
<evidence type="ECO:0000313" key="8">
    <source>
        <dbReference type="WBParaSite" id="TCLT_0000822201-mRNA-1"/>
    </source>
</evidence>
<reference evidence="8" key="1">
    <citation type="submission" date="2017-02" db="UniProtKB">
        <authorList>
            <consortium name="WormBaseParasite"/>
        </authorList>
    </citation>
    <scope>IDENTIFICATION</scope>
</reference>
<evidence type="ECO:0000256" key="2">
    <source>
        <dbReference type="ARBA" id="ARBA00022490"/>
    </source>
</evidence>
<evidence type="ECO:0000256" key="1">
    <source>
        <dbReference type="ARBA" id="ARBA00004120"/>
    </source>
</evidence>
<dbReference type="OrthoDB" id="10263520at2759"/>
<protein>
    <submittedName>
        <fullName evidence="8">Transcription initiation factor TFIID subunit 2</fullName>
    </submittedName>
</protein>
<keyword evidence="4" id="KW-0206">Cytoskeleton</keyword>
<accession>A0A0N5D5E3</accession>
<evidence type="ECO:0000256" key="5">
    <source>
        <dbReference type="ARBA" id="ARBA00023273"/>
    </source>
</evidence>
<organism evidence="8">
    <name type="scientific">Thelazia callipaeda</name>
    <name type="common">Oriental eyeworm</name>
    <name type="synonym">Parasitic nematode</name>
    <dbReference type="NCBI Taxonomy" id="103827"/>
    <lineage>
        <taxon>Eukaryota</taxon>
        <taxon>Metazoa</taxon>
        <taxon>Ecdysozoa</taxon>
        <taxon>Nematoda</taxon>
        <taxon>Chromadorea</taxon>
        <taxon>Rhabditida</taxon>
        <taxon>Spirurina</taxon>
        <taxon>Spiruromorpha</taxon>
        <taxon>Thelazioidea</taxon>
        <taxon>Thelaziidae</taxon>
        <taxon>Thelazia</taxon>
    </lineage>
</organism>
<dbReference type="Proteomes" id="UP000276776">
    <property type="component" value="Unassembled WGS sequence"/>
</dbReference>
<keyword evidence="5" id="KW-0966">Cell projection</keyword>
<comment type="subcellular location">
    <subcellularLocation>
        <location evidence="1">Cytoplasm</location>
        <location evidence="1">Cytoskeleton</location>
        <location evidence="1">Cilium basal body</location>
    </subcellularLocation>
</comment>
<keyword evidence="2" id="KW-0963">Cytoplasm</keyword>
<dbReference type="WBParaSite" id="TCLT_0000822201-mRNA-1">
    <property type="protein sequence ID" value="TCLT_0000822201-mRNA-1"/>
    <property type="gene ID" value="TCLT_0000822201"/>
</dbReference>
<dbReference type="GO" id="GO:0036038">
    <property type="term" value="C:MKS complex"/>
    <property type="evidence" value="ECO:0007669"/>
    <property type="project" value="TreeGrafter"/>
</dbReference>
<evidence type="ECO:0000256" key="3">
    <source>
        <dbReference type="ARBA" id="ARBA00022794"/>
    </source>
</evidence>
<dbReference type="PANTHER" id="PTHR12968">
    <property type="entry name" value="B9 DOMAIN-CONTAINING"/>
    <property type="match status" value="1"/>
</dbReference>
<keyword evidence="7" id="KW-1185">Reference proteome</keyword>
<dbReference type="PANTHER" id="PTHR12968:SF4">
    <property type="entry name" value="TECTONIC-LIKE COMPLEX MEMBER MKS1"/>
    <property type="match status" value="1"/>
</dbReference>
<dbReference type="GO" id="GO:0060271">
    <property type="term" value="P:cilium assembly"/>
    <property type="evidence" value="ECO:0007669"/>
    <property type="project" value="TreeGrafter"/>
</dbReference>
<dbReference type="InterPro" id="IPR010796">
    <property type="entry name" value="C2_B9-type_dom"/>
</dbReference>
<evidence type="ECO:0000313" key="7">
    <source>
        <dbReference type="Proteomes" id="UP000276776"/>
    </source>
</evidence>
<proteinExistence type="predicted"/>
<gene>
    <name evidence="6" type="ORF">TCLT_LOCUS8211</name>
</gene>
<sequence>MTERGVYSLSGPLSDVEFRLNIEFCEPTALQSFDAFTENAEQASFAAPSILIEKCTFKWQQKLPLNRTRVSQEITQDCFQQHDSEQNLTSSKRNEFRVFTLVNGEKPAGIKEINEEWKNSSENKLTDNFAVPMNRRIEPIITSHWNPIIDLPSKEHQKKIRSVQYVKETMYIMACLGPIQDNNTQEYEDTNQYVICKITTINETNVIIEPDLFSTNSKIETPYGTYKAHLFIIKNDNLDTISDDDLNQTSYEGNRIIMTDIPAEKTTEFIYLIDIERAINFAHDGLSVEYKVDTPLQCTVIDSSLLQRRSFISDSCPRGKDDEAVFSQQICITLVIKEMEQFLADFHWPRIIFRVSAEDYWGHLSINGFGHLTLPSIAGRYLLLFNSCYKKKMYAFDIQCWKYEGEENRISTLFKHYISDVVNFNQGDLALPIETASSTLGPIASSIGLKTTCSGTLKINVQCLIQSQKFICHEHAHKMKCTTLKQSAGIYSRIHRKILKVLSQFEEARKNLSKIRDQPIHTVS</sequence>
<dbReference type="AlphaFoldDB" id="A0A0N5D5E3"/>
<keyword evidence="3" id="KW-0970">Cilium biogenesis/degradation</keyword>
<dbReference type="Pfam" id="PF07162">
    <property type="entry name" value="B9-C2"/>
    <property type="match status" value="1"/>
</dbReference>
<dbReference type="OMA" id="WRPISHN"/>
<dbReference type="EMBL" id="UYYF01004599">
    <property type="protein sequence ID" value="VDN05746.1"/>
    <property type="molecule type" value="Genomic_DNA"/>
</dbReference>
<evidence type="ECO:0000256" key="4">
    <source>
        <dbReference type="ARBA" id="ARBA00023212"/>
    </source>
</evidence>